<evidence type="ECO:0000313" key="1">
    <source>
        <dbReference type="EMBL" id="TKW37852.1"/>
    </source>
</evidence>
<proteinExistence type="predicted"/>
<dbReference type="Gramene" id="TKW37852">
    <property type="protein sequence ID" value="TKW37852"/>
    <property type="gene ID" value="SEVIR_1G076001v2"/>
</dbReference>
<dbReference type="EMBL" id="CM016552">
    <property type="protein sequence ID" value="TKW37852.1"/>
    <property type="molecule type" value="Genomic_DNA"/>
</dbReference>
<protein>
    <submittedName>
        <fullName evidence="1">Uncharacterized protein</fullName>
    </submittedName>
</protein>
<gene>
    <name evidence="1" type="ORF">SEVIR_1G076001v2</name>
</gene>
<evidence type="ECO:0000313" key="2">
    <source>
        <dbReference type="Proteomes" id="UP000298652"/>
    </source>
</evidence>
<dbReference type="Gene3D" id="3.90.70.80">
    <property type="match status" value="1"/>
</dbReference>
<dbReference type="AlphaFoldDB" id="A0A4U6W6L6"/>
<organism evidence="1 2">
    <name type="scientific">Setaria viridis</name>
    <name type="common">Green bristlegrass</name>
    <name type="synonym">Setaria italica subsp. viridis</name>
    <dbReference type="NCBI Taxonomy" id="4556"/>
    <lineage>
        <taxon>Eukaryota</taxon>
        <taxon>Viridiplantae</taxon>
        <taxon>Streptophyta</taxon>
        <taxon>Embryophyta</taxon>
        <taxon>Tracheophyta</taxon>
        <taxon>Spermatophyta</taxon>
        <taxon>Magnoliopsida</taxon>
        <taxon>Liliopsida</taxon>
        <taxon>Poales</taxon>
        <taxon>Poaceae</taxon>
        <taxon>PACMAD clade</taxon>
        <taxon>Panicoideae</taxon>
        <taxon>Panicodae</taxon>
        <taxon>Paniceae</taxon>
        <taxon>Cenchrinae</taxon>
        <taxon>Setaria</taxon>
    </lineage>
</organism>
<accession>A0A4U6W6L6</accession>
<dbReference type="Proteomes" id="UP000298652">
    <property type="component" value="Chromosome 1"/>
</dbReference>
<reference evidence="1" key="1">
    <citation type="submission" date="2019-03" db="EMBL/GenBank/DDBJ databases">
        <title>WGS assembly of Setaria viridis.</title>
        <authorList>
            <person name="Huang P."/>
            <person name="Jenkins J."/>
            <person name="Grimwood J."/>
            <person name="Barry K."/>
            <person name="Healey A."/>
            <person name="Mamidi S."/>
            <person name="Sreedasyam A."/>
            <person name="Shu S."/>
            <person name="Feldman M."/>
            <person name="Wu J."/>
            <person name="Yu Y."/>
            <person name="Chen C."/>
            <person name="Johnson J."/>
            <person name="Rokhsar D."/>
            <person name="Baxter I."/>
            <person name="Schmutz J."/>
            <person name="Brutnell T."/>
            <person name="Kellogg E."/>
        </authorList>
    </citation>
    <scope>NUCLEOTIDE SEQUENCE [LARGE SCALE GENOMIC DNA]</scope>
</reference>
<name>A0A4U6W6L6_SETVI</name>
<keyword evidence="2" id="KW-1185">Reference proteome</keyword>
<sequence>MEGVVARRVIPSDNSCLFNVVYVMEHNRNKASELRQVTSLTKCLAQQQLLVMLVILKSSTKCFLANQRSAWILGPEKLGEFQYYQFAIIAVCWNPVAKMPSL</sequence>